<evidence type="ECO:0000313" key="1">
    <source>
        <dbReference type="EMBL" id="NOU90017.1"/>
    </source>
</evidence>
<dbReference type="EMBL" id="WHOC01000158">
    <property type="protein sequence ID" value="NOU90017.1"/>
    <property type="molecule type" value="Genomic_DNA"/>
</dbReference>
<organism evidence="1 2">
    <name type="scientific">Paenibacillus germinis</name>
    <dbReference type="NCBI Taxonomy" id="2654979"/>
    <lineage>
        <taxon>Bacteria</taxon>
        <taxon>Bacillati</taxon>
        <taxon>Bacillota</taxon>
        <taxon>Bacilli</taxon>
        <taxon>Bacillales</taxon>
        <taxon>Paenibacillaceae</taxon>
        <taxon>Paenibacillus</taxon>
    </lineage>
</organism>
<reference evidence="1 2" key="1">
    <citation type="submission" date="2019-10" db="EMBL/GenBank/DDBJ databases">
        <title>Description of Paenibacillus choica sp. nov.</title>
        <authorList>
            <person name="Carlier A."/>
            <person name="Qi S."/>
        </authorList>
    </citation>
    <scope>NUCLEOTIDE SEQUENCE [LARGE SCALE GENOMIC DNA]</scope>
    <source>
        <strain evidence="1 2">LMG 31460</strain>
    </source>
</reference>
<gene>
    <name evidence="1" type="ORF">GC102_30295</name>
</gene>
<proteinExistence type="predicted"/>
<name>A0ABX1Z9H6_9BACL</name>
<protein>
    <submittedName>
        <fullName evidence="1">Uncharacterized protein</fullName>
    </submittedName>
</protein>
<sequence length="70" mass="7757">MKSKQCKKHEIRELRLQEARRLMLSESADAANAGFQLNGFVVTKPSSSVRFPAWISDASRGAAQVLLLLV</sequence>
<keyword evidence="2" id="KW-1185">Reference proteome</keyword>
<comment type="caution">
    <text evidence="1">The sequence shown here is derived from an EMBL/GenBank/DDBJ whole genome shotgun (WGS) entry which is preliminary data.</text>
</comment>
<evidence type="ECO:0000313" key="2">
    <source>
        <dbReference type="Proteomes" id="UP000658690"/>
    </source>
</evidence>
<dbReference type="Proteomes" id="UP000658690">
    <property type="component" value="Unassembled WGS sequence"/>
</dbReference>
<accession>A0ABX1Z9H6</accession>